<comment type="caution">
    <text evidence="1">The sequence shown here is derived from an EMBL/GenBank/DDBJ whole genome shotgun (WGS) entry which is preliminary data.</text>
</comment>
<reference evidence="1 2" key="1">
    <citation type="journal article" date="2020" name="Mol. Plant">
        <title>The Chromosome-Based Rubber Tree Genome Provides New Insights into Spurge Genome Evolution and Rubber Biosynthesis.</title>
        <authorList>
            <person name="Liu J."/>
            <person name="Shi C."/>
            <person name="Shi C.C."/>
            <person name="Li W."/>
            <person name="Zhang Q.J."/>
            <person name="Zhang Y."/>
            <person name="Li K."/>
            <person name="Lu H.F."/>
            <person name="Shi C."/>
            <person name="Zhu S.T."/>
            <person name="Xiao Z.Y."/>
            <person name="Nan H."/>
            <person name="Yue Y."/>
            <person name="Zhu X.G."/>
            <person name="Wu Y."/>
            <person name="Hong X.N."/>
            <person name="Fan G.Y."/>
            <person name="Tong Y."/>
            <person name="Zhang D."/>
            <person name="Mao C.L."/>
            <person name="Liu Y.L."/>
            <person name="Hao S.J."/>
            <person name="Liu W.Q."/>
            <person name="Lv M.Q."/>
            <person name="Zhang H.B."/>
            <person name="Liu Y."/>
            <person name="Hu-Tang G.R."/>
            <person name="Wang J.P."/>
            <person name="Wang J.H."/>
            <person name="Sun Y.H."/>
            <person name="Ni S.B."/>
            <person name="Chen W.B."/>
            <person name="Zhang X.C."/>
            <person name="Jiao Y.N."/>
            <person name="Eichler E.E."/>
            <person name="Li G.H."/>
            <person name="Liu X."/>
            <person name="Gao L.Z."/>
        </authorList>
    </citation>
    <scope>NUCLEOTIDE SEQUENCE [LARGE SCALE GENOMIC DNA]</scope>
    <source>
        <strain evidence="2">cv. GT1</strain>
        <tissue evidence="1">Leaf</tissue>
    </source>
</reference>
<evidence type="ECO:0000313" key="1">
    <source>
        <dbReference type="EMBL" id="KAF2284977.1"/>
    </source>
</evidence>
<dbReference type="EMBL" id="JAAGAX010000018">
    <property type="protein sequence ID" value="KAF2284977.1"/>
    <property type="molecule type" value="Genomic_DNA"/>
</dbReference>
<name>A0A6A6K884_HEVBR</name>
<dbReference type="Proteomes" id="UP000467840">
    <property type="component" value="Chromosome 12"/>
</dbReference>
<sequence>MSSLGEDFEEENDGNVEDINLGTGISWNGGSKMRFLIQKGETSGFDVKKENNLLVDATIFHGDGEEEEVDIIVGRARFRQDIDRVPIVSIPRDTLTLGIQQLINRHYQVFVEQIFEVKISGNHKDVFLPENV</sequence>
<evidence type="ECO:0000313" key="2">
    <source>
        <dbReference type="Proteomes" id="UP000467840"/>
    </source>
</evidence>
<protein>
    <submittedName>
        <fullName evidence="1">Uncharacterized protein</fullName>
    </submittedName>
</protein>
<proteinExistence type="predicted"/>
<keyword evidence="2" id="KW-1185">Reference proteome</keyword>
<gene>
    <name evidence="1" type="ORF">GH714_033967</name>
</gene>
<dbReference type="AlphaFoldDB" id="A0A6A6K884"/>
<accession>A0A6A6K884</accession>
<organism evidence="1 2">
    <name type="scientific">Hevea brasiliensis</name>
    <name type="common">Para rubber tree</name>
    <name type="synonym">Siphonia brasiliensis</name>
    <dbReference type="NCBI Taxonomy" id="3981"/>
    <lineage>
        <taxon>Eukaryota</taxon>
        <taxon>Viridiplantae</taxon>
        <taxon>Streptophyta</taxon>
        <taxon>Embryophyta</taxon>
        <taxon>Tracheophyta</taxon>
        <taxon>Spermatophyta</taxon>
        <taxon>Magnoliopsida</taxon>
        <taxon>eudicotyledons</taxon>
        <taxon>Gunneridae</taxon>
        <taxon>Pentapetalae</taxon>
        <taxon>rosids</taxon>
        <taxon>fabids</taxon>
        <taxon>Malpighiales</taxon>
        <taxon>Euphorbiaceae</taxon>
        <taxon>Crotonoideae</taxon>
        <taxon>Micrandreae</taxon>
        <taxon>Hevea</taxon>
    </lineage>
</organism>